<gene>
    <name evidence="2" type="ORF">CYMTET_52212</name>
</gene>
<evidence type="ECO:0000313" key="3">
    <source>
        <dbReference type="Proteomes" id="UP001190700"/>
    </source>
</evidence>
<accession>A0AAE0BKN5</accession>
<sequence>MYRAVAPSAPVRPARTSEERAASDAVSLMKQGQLALREGFFGAATGERHGPCGETLGRLTGKVGIGVPGGTETCVHAVQALLGAIPLWCALQLNCKNASNMIHRRAISEAVFDDFLESLGIT</sequence>
<protein>
    <submittedName>
        <fullName evidence="2">Uncharacterized protein</fullName>
    </submittedName>
</protein>
<evidence type="ECO:0000256" key="1">
    <source>
        <dbReference type="SAM" id="MobiDB-lite"/>
    </source>
</evidence>
<keyword evidence="3" id="KW-1185">Reference proteome</keyword>
<reference evidence="2 3" key="1">
    <citation type="journal article" date="2015" name="Genome Biol. Evol.">
        <title>Comparative Genomics of a Bacterivorous Green Alga Reveals Evolutionary Causalities and Consequences of Phago-Mixotrophic Mode of Nutrition.</title>
        <authorList>
            <person name="Burns J.A."/>
            <person name="Paasch A."/>
            <person name="Narechania A."/>
            <person name="Kim E."/>
        </authorList>
    </citation>
    <scope>NUCLEOTIDE SEQUENCE [LARGE SCALE GENOMIC DNA]</scope>
    <source>
        <strain evidence="2 3">PLY_AMNH</strain>
    </source>
</reference>
<dbReference type="AlphaFoldDB" id="A0AAE0BKN5"/>
<proteinExistence type="predicted"/>
<comment type="caution">
    <text evidence="2">The sequence shown here is derived from an EMBL/GenBank/DDBJ whole genome shotgun (WGS) entry which is preliminary data.</text>
</comment>
<evidence type="ECO:0000313" key="2">
    <source>
        <dbReference type="EMBL" id="KAK3237735.1"/>
    </source>
</evidence>
<feature type="compositionally biased region" description="Low complexity" evidence="1">
    <location>
        <begin position="1"/>
        <end position="14"/>
    </location>
</feature>
<name>A0AAE0BKN5_9CHLO</name>
<dbReference type="EMBL" id="LGRX02034468">
    <property type="protein sequence ID" value="KAK3237735.1"/>
    <property type="molecule type" value="Genomic_DNA"/>
</dbReference>
<feature type="region of interest" description="Disordered" evidence="1">
    <location>
        <begin position="1"/>
        <end position="23"/>
    </location>
</feature>
<dbReference type="Proteomes" id="UP001190700">
    <property type="component" value="Unassembled WGS sequence"/>
</dbReference>
<organism evidence="2 3">
    <name type="scientific">Cymbomonas tetramitiformis</name>
    <dbReference type="NCBI Taxonomy" id="36881"/>
    <lineage>
        <taxon>Eukaryota</taxon>
        <taxon>Viridiplantae</taxon>
        <taxon>Chlorophyta</taxon>
        <taxon>Pyramimonadophyceae</taxon>
        <taxon>Pyramimonadales</taxon>
        <taxon>Pyramimonadaceae</taxon>
        <taxon>Cymbomonas</taxon>
    </lineage>
</organism>